<sequence>MSIQAPPGASYRASNAIVKARRHLRNLEGPIRIQFIHEWKPGNELYDWYQRRTAYLIDKVELRRELEGPFYHEFIVFRLGKEGGYFRADRRQRPNEDTPLDCLKDEGVEAFDTIEEVTSMNDSLYSMSECLASLDLRMCVHLSVILKACWAIHEHPSAWVYTLQRYNCYFFARAIFMATARSLPADQSFDQIRTALSFTYDWNDLLLRFRQRDGDLHVWGIMHEIYCKRPECYDRNSWISRGTSTTINPRLPVWATNLLLEFQKSLNKFWQDTFIYLIKVASPGHGSPGKSISLFDKNGNLSQDRLMGALSILFDPAKPATISRKKLWYNHCQKYMKPLVDEFKPKMEQALACPTLCLVSTGRDGESKPRRPGESVLLTYCPKTDSG</sequence>
<proteinExistence type="predicted"/>
<accession>A0A8H3AFE0</accession>
<gene>
    <name evidence="1" type="ORF">RDB_LOCUS18830</name>
</gene>
<dbReference type="AlphaFoldDB" id="A0A8H3AFE0"/>
<name>A0A8H3AFE0_9AGAM</name>
<dbReference type="Proteomes" id="UP000663853">
    <property type="component" value="Unassembled WGS sequence"/>
</dbReference>
<reference evidence="1" key="1">
    <citation type="submission" date="2021-01" db="EMBL/GenBank/DDBJ databases">
        <authorList>
            <person name="Kaushik A."/>
        </authorList>
    </citation>
    <scope>NUCLEOTIDE SEQUENCE</scope>
    <source>
        <strain evidence="1">AG6-10EEA</strain>
    </source>
</reference>
<evidence type="ECO:0000313" key="2">
    <source>
        <dbReference type="Proteomes" id="UP000663853"/>
    </source>
</evidence>
<organism evidence="1 2">
    <name type="scientific">Rhizoctonia solani</name>
    <dbReference type="NCBI Taxonomy" id="456999"/>
    <lineage>
        <taxon>Eukaryota</taxon>
        <taxon>Fungi</taxon>
        <taxon>Dikarya</taxon>
        <taxon>Basidiomycota</taxon>
        <taxon>Agaricomycotina</taxon>
        <taxon>Agaricomycetes</taxon>
        <taxon>Cantharellales</taxon>
        <taxon>Ceratobasidiaceae</taxon>
        <taxon>Rhizoctonia</taxon>
    </lineage>
</organism>
<dbReference type="EMBL" id="CAJMXA010000335">
    <property type="protein sequence ID" value="CAE6426557.1"/>
    <property type="molecule type" value="Genomic_DNA"/>
</dbReference>
<evidence type="ECO:0000313" key="1">
    <source>
        <dbReference type="EMBL" id="CAE6426557.1"/>
    </source>
</evidence>
<protein>
    <submittedName>
        <fullName evidence="1">Uncharacterized protein</fullName>
    </submittedName>
</protein>
<comment type="caution">
    <text evidence="1">The sequence shown here is derived from an EMBL/GenBank/DDBJ whole genome shotgun (WGS) entry which is preliminary data.</text>
</comment>